<evidence type="ECO:0000256" key="2">
    <source>
        <dbReference type="ARBA" id="ARBA00005745"/>
    </source>
</evidence>
<comment type="similarity">
    <text evidence="2">Belongs to the GSP F family.</text>
</comment>
<dbReference type="PANTHER" id="PTHR30012:SF7">
    <property type="entry name" value="PROTEIN TRANSPORT PROTEIN HOFC HOMOLOG"/>
    <property type="match status" value="1"/>
</dbReference>
<feature type="transmembrane region" description="Helical" evidence="8">
    <location>
        <begin position="373"/>
        <end position="394"/>
    </location>
</feature>
<evidence type="ECO:0000256" key="3">
    <source>
        <dbReference type="ARBA" id="ARBA00022475"/>
    </source>
</evidence>
<feature type="domain" description="Type II secretion system protein GspF" evidence="9">
    <location>
        <begin position="270"/>
        <end position="392"/>
    </location>
</feature>
<evidence type="ECO:0000256" key="1">
    <source>
        <dbReference type="ARBA" id="ARBA00004429"/>
    </source>
</evidence>
<dbReference type="InterPro" id="IPR003004">
    <property type="entry name" value="GspF/PilC"/>
</dbReference>
<comment type="subcellular location">
    <subcellularLocation>
        <location evidence="1">Cell inner membrane</location>
        <topology evidence="1">Multi-pass membrane protein</topology>
    </subcellularLocation>
</comment>
<dbReference type="EMBL" id="JACQXR010000068">
    <property type="protein sequence ID" value="MBI4726654.1"/>
    <property type="molecule type" value="Genomic_DNA"/>
</dbReference>
<dbReference type="Proteomes" id="UP000736328">
    <property type="component" value="Unassembled WGS sequence"/>
</dbReference>
<dbReference type="Pfam" id="PF00482">
    <property type="entry name" value="T2SSF"/>
    <property type="match status" value="2"/>
</dbReference>
<feature type="transmembrane region" description="Helical" evidence="8">
    <location>
        <begin position="166"/>
        <end position="189"/>
    </location>
</feature>
<dbReference type="InterPro" id="IPR042094">
    <property type="entry name" value="T2SS_GspF_sf"/>
</dbReference>
<organism evidence="10 11">
    <name type="scientific">candidate division TA06 bacterium</name>
    <dbReference type="NCBI Taxonomy" id="2250710"/>
    <lineage>
        <taxon>Bacteria</taxon>
        <taxon>Bacteria division TA06</taxon>
    </lineage>
</organism>
<feature type="domain" description="Type II secretion system protein GspF" evidence="9">
    <location>
        <begin position="67"/>
        <end position="190"/>
    </location>
</feature>
<evidence type="ECO:0000313" key="11">
    <source>
        <dbReference type="Proteomes" id="UP000736328"/>
    </source>
</evidence>
<dbReference type="PANTHER" id="PTHR30012">
    <property type="entry name" value="GENERAL SECRETION PATHWAY PROTEIN"/>
    <property type="match status" value="1"/>
</dbReference>
<name>A0A933IC64_UNCT6</name>
<dbReference type="PRINTS" id="PR00812">
    <property type="entry name" value="BCTERIALGSPF"/>
</dbReference>
<keyword evidence="5 8" id="KW-0812">Transmembrane</keyword>
<dbReference type="GO" id="GO:0005886">
    <property type="term" value="C:plasma membrane"/>
    <property type="evidence" value="ECO:0007669"/>
    <property type="project" value="UniProtKB-SubCell"/>
</dbReference>
<dbReference type="Gene3D" id="1.20.81.30">
    <property type="entry name" value="Type II secretion system (T2SS), domain F"/>
    <property type="match status" value="2"/>
</dbReference>
<evidence type="ECO:0000259" key="9">
    <source>
        <dbReference type="Pfam" id="PF00482"/>
    </source>
</evidence>
<evidence type="ECO:0000256" key="8">
    <source>
        <dbReference type="SAM" id="Phobius"/>
    </source>
</evidence>
<proteinExistence type="inferred from homology"/>
<keyword evidence="4" id="KW-0997">Cell inner membrane</keyword>
<dbReference type="GO" id="GO:0015628">
    <property type="term" value="P:protein secretion by the type II secretion system"/>
    <property type="evidence" value="ECO:0007669"/>
    <property type="project" value="TreeGrafter"/>
</dbReference>
<dbReference type="FunFam" id="1.20.81.30:FF:000001">
    <property type="entry name" value="Type II secretion system protein F"/>
    <property type="match status" value="2"/>
</dbReference>
<evidence type="ECO:0000313" key="10">
    <source>
        <dbReference type="EMBL" id="MBI4726654.1"/>
    </source>
</evidence>
<evidence type="ECO:0000256" key="7">
    <source>
        <dbReference type="ARBA" id="ARBA00023136"/>
    </source>
</evidence>
<accession>A0A933IC64</accession>
<gene>
    <name evidence="10" type="ORF">HY768_05450</name>
</gene>
<dbReference type="AlphaFoldDB" id="A0A933IC64"/>
<reference evidence="10" key="1">
    <citation type="submission" date="2020-07" db="EMBL/GenBank/DDBJ databases">
        <title>Huge and variable diversity of episymbiotic CPR bacteria and DPANN archaea in groundwater ecosystems.</title>
        <authorList>
            <person name="He C.Y."/>
            <person name="Keren R."/>
            <person name="Whittaker M."/>
            <person name="Farag I.F."/>
            <person name="Doudna J."/>
            <person name="Cate J.H.D."/>
            <person name="Banfield J.F."/>
        </authorList>
    </citation>
    <scope>NUCLEOTIDE SEQUENCE</scope>
    <source>
        <strain evidence="10">NC_groundwater_1520_Pr4_B-0.1um_53_5</strain>
    </source>
</reference>
<feature type="transmembrane region" description="Helical" evidence="8">
    <location>
        <begin position="220"/>
        <end position="239"/>
    </location>
</feature>
<dbReference type="InterPro" id="IPR018076">
    <property type="entry name" value="T2SS_GspF_dom"/>
</dbReference>
<comment type="caution">
    <text evidence="10">The sequence shown here is derived from an EMBL/GenBank/DDBJ whole genome shotgun (WGS) entry which is preliminary data.</text>
</comment>
<keyword evidence="3" id="KW-1003">Cell membrane</keyword>
<evidence type="ECO:0000256" key="4">
    <source>
        <dbReference type="ARBA" id="ARBA00022519"/>
    </source>
</evidence>
<sequence length="404" mass="43187">MPIYIWKGRDSKSGIVSGELTAENEAAVIEALRKRNIIVSSVRTKPKDLMKLSFGAAKVSGKDLSIFTRQFATMINAGLPLVQCLEILGSQNDNPTLRKVIEQIKTDVEGGSTLAEALKRQKSTFTELYINMTAAGEAGGILDNILNRLAIYLEKSEALIGKVKRAMIMPIILTTVAIGAATILLIFVIPIFEKMFAGMGAKLPGPTLFVVALSKFLQKFIVPIIIVVAGAVISIQRWYKTDKGQLYLDSLMLKIPVLGDLQQKSAIARFARTLGTLLSSGVAIMDALEITAKTAGNRVVSDAIMAARKSIGGGETISGPLKTMKIFPPMVVQMVAVGEATGGLDEMLNKIADFYDEEVDGAVDGLTAAMEPIIMVVLGLGIGGMVVAMYLPIFTMTSALMGGQ</sequence>
<keyword evidence="6 8" id="KW-1133">Transmembrane helix</keyword>
<protein>
    <submittedName>
        <fullName evidence="10">Type II secretion system F family protein</fullName>
    </submittedName>
</protein>
<evidence type="ECO:0000256" key="5">
    <source>
        <dbReference type="ARBA" id="ARBA00022692"/>
    </source>
</evidence>
<evidence type="ECO:0000256" key="6">
    <source>
        <dbReference type="ARBA" id="ARBA00022989"/>
    </source>
</evidence>
<keyword evidence="7 8" id="KW-0472">Membrane</keyword>